<evidence type="ECO:0000256" key="3">
    <source>
        <dbReference type="ARBA" id="ARBA00023163"/>
    </source>
</evidence>
<name>A0ABW1FWB4_9ACTN</name>
<keyword evidence="2" id="KW-0238">DNA-binding</keyword>
<dbReference type="InterPro" id="IPR008920">
    <property type="entry name" value="TF_FadR/GntR_C"/>
</dbReference>
<dbReference type="PRINTS" id="PR00035">
    <property type="entry name" value="HTHGNTR"/>
</dbReference>
<evidence type="ECO:0000256" key="2">
    <source>
        <dbReference type="ARBA" id="ARBA00023125"/>
    </source>
</evidence>
<dbReference type="Pfam" id="PF00392">
    <property type="entry name" value="GntR"/>
    <property type="match status" value="1"/>
</dbReference>
<accession>A0ABW1FWB4</accession>
<evidence type="ECO:0000313" key="6">
    <source>
        <dbReference type="Proteomes" id="UP001596174"/>
    </source>
</evidence>
<reference evidence="6" key="1">
    <citation type="journal article" date="2019" name="Int. J. Syst. Evol. Microbiol.">
        <title>The Global Catalogue of Microorganisms (GCM) 10K type strain sequencing project: providing services to taxonomists for standard genome sequencing and annotation.</title>
        <authorList>
            <consortium name="The Broad Institute Genomics Platform"/>
            <consortium name="The Broad Institute Genome Sequencing Center for Infectious Disease"/>
            <person name="Wu L."/>
            <person name="Ma J."/>
        </authorList>
    </citation>
    <scope>NUCLEOTIDE SEQUENCE [LARGE SCALE GENOMIC DNA]</scope>
    <source>
        <strain evidence="6">JCM 4816</strain>
    </source>
</reference>
<dbReference type="SUPFAM" id="SSF48008">
    <property type="entry name" value="GntR ligand-binding domain-like"/>
    <property type="match status" value="1"/>
</dbReference>
<dbReference type="SMART" id="SM00345">
    <property type="entry name" value="HTH_GNTR"/>
    <property type="match status" value="1"/>
</dbReference>
<evidence type="ECO:0000256" key="1">
    <source>
        <dbReference type="ARBA" id="ARBA00023015"/>
    </source>
</evidence>
<sequence length="256" mass="27658">MNRLSSAARRAVFAPLESEPRVDAVARRLGDAITLGLLADGEQLPGESDLASQLGVATVTLREALVVLRQQGLVLTRRGRGGGTFVQAPADSLEHRLRTRLARHRPEELRELGDHYAVVAGAVARLAAERADAHDLAAPRRSCAEFAAAEDPALRARLDGRLHVEIAAAAQSGRLTREEIRFQTELGPLTCLAFTRAEAHRTADDDHAALLDAIASGDGERARRLAEEHVLRSVRLLIALRLDDTSWEAAPAPAPR</sequence>
<dbReference type="PANTHER" id="PTHR43537">
    <property type="entry name" value="TRANSCRIPTIONAL REGULATOR, GNTR FAMILY"/>
    <property type="match status" value="1"/>
</dbReference>
<organism evidence="5 6">
    <name type="scientific">Streptacidiphilus monticola</name>
    <dbReference type="NCBI Taxonomy" id="2161674"/>
    <lineage>
        <taxon>Bacteria</taxon>
        <taxon>Bacillati</taxon>
        <taxon>Actinomycetota</taxon>
        <taxon>Actinomycetes</taxon>
        <taxon>Kitasatosporales</taxon>
        <taxon>Streptomycetaceae</taxon>
        <taxon>Streptacidiphilus</taxon>
    </lineage>
</organism>
<keyword evidence="1" id="KW-0805">Transcription regulation</keyword>
<dbReference type="InterPro" id="IPR036388">
    <property type="entry name" value="WH-like_DNA-bd_sf"/>
</dbReference>
<gene>
    <name evidence="5" type="ORF">ACFP3V_02930</name>
</gene>
<dbReference type="CDD" id="cd07377">
    <property type="entry name" value="WHTH_GntR"/>
    <property type="match status" value="1"/>
</dbReference>
<dbReference type="SMART" id="SM00895">
    <property type="entry name" value="FCD"/>
    <property type="match status" value="1"/>
</dbReference>
<dbReference type="InterPro" id="IPR000524">
    <property type="entry name" value="Tscrpt_reg_HTH_GntR"/>
</dbReference>
<dbReference type="PANTHER" id="PTHR43537:SF5">
    <property type="entry name" value="UXU OPERON TRANSCRIPTIONAL REGULATOR"/>
    <property type="match status" value="1"/>
</dbReference>
<comment type="caution">
    <text evidence="5">The sequence shown here is derived from an EMBL/GenBank/DDBJ whole genome shotgun (WGS) entry which is preliminary data.</text>
</comment>
<dbReference type="Proteomes" id="UP001596174">
    <property type="component" value="Unassembled WGS sequence"/>
</dbReference>
<dbReference type="PROSITE" id="PS50949">
    <property type="entry name" value="HTH_GNTR"/>
    <property type="match status" value="1"/>
</dbReference>
<dbReference type="InterPro" id="IPR011711">
    <property type="entry name" value="GntR_C"/>
</dbReference>
<dbReference type="Pfam" id="PF07729">
    <property type="entry name" value="FCD"/>
    <property type="match status" value="1"/>
</dbReference>
<dbReference type="EMBL" id="JBHSQJ010000009">
    <property type="protein sequence ID" value="MFC5906177.1"/>
    <property type="molecule type" value="Genomic_DNA"/>
</dbReference>
<protein>
    <submittedName>
        <fullName evidence="5">FadR/GntR family transcriptional regulator</fullName>
    </submittedName>
</protein>
<proteinExistence type="predicted"/>
<dbReference type="Gene3D" id="1.10.10.10">
    <property type="entry name" value="Winged helix-like DNA-binding domain superfamily/Winged helix DNA-binding domain"/>
    <property type="match status" value="1"/>
</dbReference>
<evidence type="ECO:0000259" key="4">
    <source>
        <dbReference type="PROSITE" id="PS50949"/>
    </source>
</evidence>
<keyword evidence="6" id="KW-1185">Reference proteome</keyword>
<evidence type="ECO:0000313" key="5">
    <source>
        <dbReference type="EMBL" id="MFC5906177.1"/>
    </source>
</evidence>
<dbReference type="RefSeq" id="WP_380579331.1">
    <property type="nucleotide sequence ID" value="NZ_JBHSQJ010000009.1"/>
</dbReference>
<feature type="domain" description="HTH gntR-type" evidence="4">
    <location>
        <begin position="19"/>
        <end position="89"/>
    </location>
</feature>
<dbReference type="InterPro" id="IPR036390">
    <property type="entry name" value="WH_DNA-bd_sf"/>
</dbReference>
<keyword evidence="3" id="KW-0804">Transcription</keyword>
<dbReference type="Gene3D" id="1.20.120.530">
    <property type="entry name" value="GntR ligand-binding domain-like"/>
    <property type="match status" value="1"/>
</dbReference>
<dbReference type="SUPFAM" id="SSF46785">
    <property type="entry name" value="Winged helix' DNA-binding domain"/>
    <property type="match status" value="1"/>
</dbReference>